<dbReference type="AlphaFoldDB" id="A0A4Z1PFB8"/>
<evidence type="ECO:0000313" key="2">
    <source>
        <dbReference type="Proteomes" id="UP000298493"/>
    </source>
</evidence>
<keyword evidence="2" id="KW-1185">Reference proteome</keyword>
<proteinExistence type="predicted"/>
<reference evidence="1 2" key="1">
    <citation type="submission" date="2019-04" db="EMBL/GenBank/DDBJ databases">
        <title>High contiguity whole genome sequence and gene annotation resource for two Venturia nashicola isolates.</title>
        <authorList>
            <person name="Prokchorchik M."/>
            <person name="Won K."/>
            <person name="Lee Y."/>
            <person name="Choi E.D."/>
            <person name="Segonzac C."/>
            <person name="Sohn K.H."/>
        </authorList>
    </citation>
    <scope>NUCLEOTIDE SEQUENCE [LARGE SCALE GENOMIC DNA]</scope>
    <source>
        <strain evidence="1 2">PRI2</strain>
    </source>
</reference>
<dbReference type="EMBL" id="SNSC02000011">
    <property type="protein sequence ID" value="TID20158.1"/>
    <property type="molecule type" value="Genomic_DNA"/>
</dbReference>
<gene>
    <name evidence="1" type="ORF">E6O75_ATG07618</name>
</gene>
<dbReference type="Proteomes" id="UP000298493">
    <property type="component" value="Unassembled WGS sequence"/>
</dbReference>
<protein>
    <submittedName>
        <fullName evidence="1">Ras-related protein</fullName>
    </submittedName>
</protein>
<comment type="caution">
    <text evidence="1">The sequence shown here is derived from an EMBL/GenBank/DDBJ whole genome shotgun (WGS) entry which is preliminary data.</text>
</comment>
<evidence type="ECO:0000313" key="1">
    <source>
        <dbReference type="EMBL" id="TID20158.1"/>
    </source>
</evidence>
<name>A0A4Z1PFB8_9PEZI</name>
<organism evidence="1 2">
    <name type="scientific">Venturia nashicola</name>
    <dbReference type="NCBI Taxonomy" id="86259"/>
    <lineage>
        <taxon>Eukaryota</taxon>
        <taxon>Fungi</taxon>
        <taxon>Dikarya</taxon>
        <taxon>Ascomycota</taxon>
        <taxon>Pezizomycotina</taxon>
        <taxon>Dothideomycetes</taxon>
        <taxon>Pleosporomycetidae</taxon>
        <taxon>Venturiales</taxon>
        <taxon>Venturiaceae</taxon>
        <taxon>Venturia</taxon>
    </lineage>
</organism>
<dbReference type="OrthoDB" id="10431580at2759"/>
<accession>A0A4Z1PFB8</accession>
<sequence>MPTDSLNTSKPSKATPTTFLTLPREIRQCILSLTYRAPRVLKFDMSIMIARYDNPDPSVIIPRTRLYKRRKMKRWARKLGKVHEIVKEDMGYVRRQWKKQLKRTKAILLIRG</sequence>